<evidence type="ECO:0000313" key="2">
    <source>
        <dbReference type="EMBL" id="MBN8662229.1"/>
    </source>
</evidence>
<organism evidence="2 3">
    <name type="scientific">Candidatus Obscuribacter phosphatis</name>
    <dbReference type="NCBI Taxonomy" id="1906157"/>
    <lineage>
        <taxon>Bacteria</taxon>
        <taxon>Bacillati</taxon>
        <taxon>Candidatus Melainabacteria</taxon>
        <taxon>Candidatus Obscuribacterales</taxon>
        <taxon>Candidatus Obscuribacteraceae</taxon>
        <taxon>Candidatus Obscuribacter</taxon>
    </lineage>
</organism>
<evidence type="ECO:0000256" key="1">
    <source>
        <dbReference type="SAM" id="MobiDB-lite"/>
    </source>
</evidence>
<name>A0A8J7TMY0_9BACT</name>
<reference evidence="2" key="1">
    <citation type="submission" date="2021-02" db="EMBL/GenBank/DDBJ databases">
        <title>Genome-Resolved Metagenomics of a Microbial Community Performing Photosynthetic Biological Nutrient Removal.</title>
        <authorList>
            <person name="Mcdaniel E.A."/>
        </authorList>
    </citation>
    <scope>NUCLEOTIDE SEQUENCE</scope>
    <source>
        <strain evidence="2">UWPOB_OBS1</strain>
    </source>
</reference>
<dbReference type="Gene3D" id="2.60.120.260">
    <property type="entry name" value="Galactose-binding domain-like"/>
    <property type="match status" value="3"/>
</dbReference>
<dbReference type="EMBL" id="JAFLCK010000033">
    <property type="protein sequence ID" value="MBN8662229.1"/>
    <property type="molecule type" value="Genomic_DNA"/>
</dbReference>
<sequence length="552" mass="60591">MTAAKSVPPKGWIISGSHPNWYEIGYFADFCHSGSRCVRLCSIKESVDGFGTLMQSIDADGYRGKRIKLTAFIKSESVENWAGLWMRVDAGREIVCFDNMQTRPIKGDTDWTQYQVVLDVPENSTSISFGVLLFGNGSLWLDDFDLQFVGLDVPSTDTMWDRRSCGIQYQNLRPTNLDFSQGIRKGSQEFPIDATPVGWFKQKHGDGDVEVGLTNSSGGGAPASAFVKVDGAVWGALLQAVNADSYVGKRVKLVASIKTEALAGNAALFFRADAGRKLTVCHDYMEGRELTGTNDWTDCQCVIDIPEGSDNIYIGGVVNGNGRAWFRDFTLTEVSGDTATTGKHGTLKETRETTSSASEKRQHAEPINLDFEDSDDLGKEAPQRLPTGWIASGSHPETYKMYVDAATKFAGGKCALIKSHGARQDGFGTLMQSVDAEFCLGKKMRLSAQIKSEEADWAALWMRIDGEGGKVLGFDNMQRNPINGTTDWNYYECVLAVPWGAKAVAFGVLLSGEGKVWFSKVALEPASDDVEVTDKREILEVRQKPVNLNFEE</sequence>
<accession>A0A8J7TMY0</accession>
<protein>
    <submittedName>
        <fullName evidence="2">Uncharacterized protein</fullName>
    </submittedName>
</protein>
<proteinExistence type="predicted"/>
<feature type="compositionally biased region" description="Basic and acidic residues" evidence="1">
    <location>
        <begin position="346"/>
        <end position="364"/>
    </location>
</feature>
<dbReference type="Proteomes" id="UP000664277">
    <property type="component" value="Unassembled WGS sequence"/>
</dbReference>
<evidence type="ECO:0000313" key="3">
    <source>
        <dbReference type="Proteomes" id="UP000664277"/>
    </source>
</evidence>
<dbReference type="AlphaFoldDB" id="A0A8J7TMY0"/>
<comment type="caution">
    <text evidence="2">The sequence shown here is derived from an EMBL/GenBank/DDBJ whole genome shotgun (WGS) entry which is preliminary data.</text>
</comment>
<gene>
    <name evidence="2" type="ORF">J0M35_17805</name>
</gene>
<feature type="region of interest" description="Disordered" evidence="1">
    <location>
        <begin position="337"/>
        <end position="366"/>
    </location>
</feature>